<dbReference type="InterPro" id="IPR055348">
    <property type="entry name" value="DctQ"/>
</dbReference>
<feature type="transmembrane region" description="Helical" evidence="7">
    <location>
        <begin position="109"/>
        <end position="132"/>
    </location>
</feature>
<dbReference type="GO" id="GO:0005886">
    <property type="term" value="C:plasma membrane"/>
    <property type="evidence" value="ECO:0007669"/>
    <property type="project" value="UniProtKB-SubCell"/>
</dbReference>
<evidence type="ECO:0000256" key="3">
    <source>
        <dbReference type="ARBA" id="ARBA00022475"/>
    </source>
</evidence>
<keyword evidence="2" id="KW-0813">Transport</keyword>
<evidence type="ECO:0000256" key="5">
    <source>
        <dbReference type="ARBA" id="ARBA00022989"/>
    </source>
</evidence>
<name>A0A3B1AYD0_9ZZZZ</name>
<sequence>MKLTFDPQINARGILPELESRVGQVIARMTRLLAVGGGIILTAIALMTVASILGRALISLGLKPIPGDFELVEAGCAVAVFSFLPWCQYNRGHVTVDILSNTFPQSVQLFLMLLGNIALTIVASVIFIKMWPGLVEKFTYGETTFILGMPVWYGYALGIIGAGMFAITCIYTVWRSFNELVGGRNVAAVIAEH</sequence>
<evidence type="ECO:0000313" key="9">
    <source>
        <dbReference type="EMBL" id="VAX04754.1"/>
    </source>
</evidence>
<evidence type="ECO:0000259" key="8">
    <source>
        <dbReference type="Pfam" id="PF04290"/>
    </source>
</evidence>
<accession>A0A3B1AYD0</accession>
<feature type="domain" description="Tripartite ATP-independent periplasmic transporters DctQ component" evidence="8">
    <location>
        <begin position="44"/>
        <end position="177"/>
    </location>
</feature>
<evidence type="ECO:0000256" key="6">
    <source>
        <dbReference type="ARBA" id="ARBA00023136"/>
    </source>
</evidence>
<feature type="transmembrane region" description="Helical" evidence="7">
    <location>
        <begin position="152"/>
        <end position="174"/>
    </location>
</feature>
<comment type="subcellular location">
    <subcellularLocation>
        <location evidence="1">Cell membrane</location>
        <topology evidence="1">Multi-pass membrane protein</topology>
    </subcellularLocation>
</comment>
<keyword evidence="5 7" id="KW-1133">Transmembrane helix</keyword>
<keyword evidence="4 7" id="KW-0812">Transmembrane</keyword>
<feature type="transmembrane region" description="Helical" evidence="7">
    <location>
        <begin position="70"/>
        <end position="89"/>
    </location>
</feature>
<gene>
    <name evidence="9" type="ORF">MNBD_ALPHA03-1610</name>
</gene>
<evidence type="ECO:0000256" key="2">
    <source>
        <dbReference type="ARBA" id="ARBA00022448"/>
    </source>
</evidence>
<feature type="transmembrane region" description="Helical" evidence="7">
    <location>
        <begin position="32"/>
        <end position="58"/>
    </location>
</feature>
<evidence type="ECO:0000256" key="7">
    <source>
        <dbReference type="SAM" id="Phobius"/>
    </source>
</evidence>
<protein>
    <recommendedName>
        <fullName evidence="8">Tripartite ATP-independent periplasmic transporters DctQ component domain-containing protein</fullName>
    </recommendedName>
</protein>
<reference evidence="9" key="1">
    <citation type="submission" date="2018-06" db="EMBL/GenBank/DDBJ databases">
        <authorList>
            <person name="Zhirakovskaya E."/>
        </authorList>
    </citation>
    <scope>NUCLEOTIDE SEQUENCE</scope>
</reference>
<proteinExistence type="predicted"/>
<dbReference type="AlphaFoldDB" id="A0A3B1AYD0"/>
<dbReference type="Pfam" id="PF04290">
    <property type="entry name" value="DctQ"/>
    <property type="match status" value="1"/>
</dbReference>
<evidence type="ECO:0000256" key="4">
    <source>
        <dbReference type="ARBA" id="ARBA00022692"/>
    </source>
</evidence>
<keyword evidence="6 7" id="KW-0472">Membrane</keyword>
<organism evidence="9">
    <name type="scientific">hydrothermal vent metagenome</name>
    <dbReference type="NCBI Taxonomy" id="652676"/>
    <lineage>
        <taxon>unclassified sequences</taxon>
        <taxon>metagenomes</taxon>
        <taxon>ecological metagenomes</taxon>
    </lineage>
</organism>
<dbReference type="EMBL" id="UOFW01000109">
    <property type="protein sequence ID" value="VAX04754.1"/>
    <property type="molecule type" value="Genomic_DNA"/>
</dbReference>
<keyword evidence="3" id="KW-1003">Cell membrane</keyword>
<evidence type="ECO:0000256" key="1">
    <source>
        <dbReference type="ARBA" id="ARBA00004651"/>
    </source>
</evidence>